<feature type="transmembrane region" description="Helical" evidence="5">
    <location>
        <begin position="160"/>
        <end position="183"/>
    </location>
</feature>
<comment type="caution">
    <text evidence="6">The sequence shown here is derived from an EMBL/GenBank/DDBJ whole genome shotgun (WGS) entry which is preliminary data.</text>
</comment>
<comment type="subcellular location">
    <subcellularLocation>
        <location evidence="1">Membrane</location>
        <topology evidence="1">Multi-pass membrane protein</topology>
    </subcellularLocation>
</comment>
<dbReference type="GO" id="GO:0005886">
    <property type="term" value="C:plasma membrane"/>
    <property type="evidence" value="ECO:0007669"/>
    <property type="project" value="UniProtKB-ARBA"/>
</dbReference>
<evidence type="ECO:0000256" key="3">
    <source>
        <dbReference type="ARBA" id="ARBA00022989"/>
    </source>
</evidence>
<feature type="transmembrane region" description="Helical" evidence="5">
    <location>
        <begin position="121"/>
        <end position="140"/>
    </location>
</feature>
<evidence type="ECO:0000256" key="5">
    <source>
        <dbReference type="SAM" id="Phobius"/>
    </source>
</evidence>
<dbReference type="EMBL" id="DXEW01000037">
    <property type="protein sequence ID" value="HIX51128.1"/>
    <property type="molecule type" value="Genomic_DNA"/>
</dbReference>
<feature type="transmembrane region" description="Helical" evidence="5">
    <location>
        <begin position="37"/>
        <end position="56"/>
    </location>
</feature>
<sequence length="225" mass="24373">MTFFRFKTKLYPLIAIAASLFVIVFGLVMARSEDLCWYLLGVLVWLCIFGCFQGVLKMLPAFILFGGAFAGIAYASAGGDLAAALSMLNRFAALFLGVALSMSVAAVRMTRSLSQVHTPRAVTLGMLISMSFVPMLKGEIKQVREAMKTRGAGSVFDPQILYRAFLVPFVMRLVNISDTLALSVETRGFTLGGGLYSIYKKEYPVLSDLLFILGIVAGAVLAVVL</sequence>
<gene>
    <name evidence="6" type="ORF">H9851_07610</name>
</gene>
<keyword evidence="3 5" id="KW-1133">Transmembrane helix</keyword>
<feature type="transmembrane region" description="Helical" evidence="5">
    <location>
        <begin position="91"/>
        <end position="109"/>
    </location>
</feature>
<feature type="transmembrane region" description="Helical" evidence="5">
    <location>
        <begin position="12"/>
        <end position="30"/>
    </location>
</feature>
<name>A0A9D2AV80_9FIRM</name>
<feature type="transmembrane region" description="Helical" evidence="5">
    <location>
        <begin position="62"/>
        <end position="84"/>
    </location>
</feature>
<evidence type="ECO:0000256" key="2">
    <source>
        <dbReference type="ARBA" id="ARBA00022692"/>
    </source>
</evidence>
<proteinExistence type="predicted"/>
<accession>A0A9D2AV80</accession>
<evidence type="ECO:0000256" key="1">
    <source>
        <dbReference type="ARBA" id="ARBA00004141"/>
    </source>
</evidence>
<keyword evidence="2 5" id="KW-0812">Transmembrane</keyword>
<dbReference type="Proteomes" id="UP000886847">
    <property type="component" value="Unassembled WGS sequence"/>
</dbReference>
<evidence type="ECO:0000256" key="4">
    <source>
        <dbReference type="ARBA" id="ARBA00023136"/>
    </source>
</evidence>
<dbReference type="CDD" id="cd16914">
    <property type="entry name" value="EcfT"/>
    <property type="match status" value="1"/>
</dbReference>
<reference evidence="6" key="2">
    <citation type="submission" date="2021-04" db="EMBL/GenBank/DDBJ databases">
        <authorList>
            <person name="Gilroy R."/>
        </authorList>
    </citation>
    <scope>NUCLEOTIDE SEQUENCE</scope>
    <source>
        <strain evidence="6">2189</strain>
    </source>
</reference>
<reference evidence="6" key="1">
    <citation type="journal article" date="2021" name="PeerJ">
        <title>Extensive microbial diversity within the chicken gut microbiome revealed by metagenomics and culture.</title>
        <authorList>
            <person name="Gilroy R."/>
            <person name="Ravi A."/>
            <person name="Getino M."/>
            <person name="Pursley I."/>
            <person name="Horton D.L."/>
            <person name="Alikhan N.F."/>
            <person name="Baker D."/>
            <person name="Gharbi K."/>
            <person name="Hall N."/>
            <person name="Watson M."/>
            <person name="Adriaenssens E.M."/>
            <person name="Foster-Nyarko E."/>
            <person name="Jarju S."/>
            <person name="Secka A."/>
            <person name="Antonio M."/>
            <person name="Oren A."/>
            <person name="Chaudhuri R.R."/>
            <person name="La Ragione R."/>
            <person name="Hildebrand F."/>
            <person name="Pallen M.J."/>
        </authorList>
    </citation>
    <scope>NUCLEOTIDE SEQUENCE</scope>
    <source>
        <strain evidence="6">2189</strain>
    </source>
</reference>
<keyword evidence="4 5" id="KW-0472">Membrane</keyword>
<evidence type="ECO:0000313" key="6">
    <source>
        <dbReference type="EMBL" id="HIX51128.1"/>
    </source>
</evidence>
<dbReference type="Pfam" id="PF02361">
    <property type="entry name" value="CbiQ"/>
    <property type="match status" value="1"/>
</dbReference>
<dbReference type="InterPro" id="IPR003339">
    <property type="entry name" value="ABC/ECF_trnsptr_transmembrane"/>
</dbReference>
<evidence type="ECO:0000313" key="7">
    <source>
        <dbReference type="Proteomes" id="UP000886847"/>
    </source>
</evidence>
<feature type="transmembrane region" description="Helical" evidence="5">
    <location>
        <begin position="203"/>
        <end position="224"/>
    </location>
</feature>
<organism evidence="6 7">
    <name type="scientific">Candidatus Borkfalkia faecavium</name>
    <dbReference type="NCBI Taxonomy" id="2838508"/>
    <lineage>
        <taxon>Bacteria</taxon>
        <taxon>Bacillati</taxon>
        <taxon>Bacillota</taxon>
        <taxon>Clostridia</taxon>
        <taxon>Christensenellales</taxon>
        <taxon>Christensenellaceae</taxon>
        <taxon>Candidatus Borkfalkia</taxon>
    </lineage>
</organism>
<dbReference type="AlphaFoldDB" id="A0A9D2AV80"/>
<protein>
    <submittedName>
        <fullName evidence="6">Energy-coupling factor transporter transmembrane protein EcfT</fullName>
    </submittedName>
</protein>